<comment type="caution">
    <text evidence="1">The sequence shown here is derived from an EMBL/GenBank/DDBJ whole genome shotgun (WGS) entry which is preliminary data.</text>
</comment>
<dbReference type="EMBL" id="QRUB01000043">
    <property type="protein sequence ID" value="RGR24939.1"/>
    <property type="molecule type" value="Genomic_DNA"/>
</dbReference>
<evidence type="ECO:0000313" key="2">
    <source>
        <dbReference type="Proteomes" id="UP000284161"/>
    </source>
</evidence>
<proteinExistence type="predicted"/>
<gene>
    <name evidence="1" type="ORF">DWY58_18520</name>
</gene>
<sequence length="112" mass="13340">MYHIKQFQNEEHANKKADIVGEISLLRGEHYSLKIQNRGRASAKNIRIEEFDIENYDIRKIVILPYNCLNAGEAFSLNIFRIRRSVPTMTITYVWDDDWDINRKKQQTIQLK</sequence>
<dbReference type="Proteomes" id="UP000284161">
    <property type="component" value="Unassembled WGS sequence"/>
</dbReference>
<evidence type="ECO:0000313" key="1">
    <source>
        <dbReference type="EMBL" id="RGR24939.1"/>
    </source>
</evidence>
<reference evidence="1 2" key="1">
    <citation type="submission" date="2018-08" db="EMBL/GenBank/DDBJ databases">
        <title>A genome reference for cultivated species of the human gut microbiota.</title>
        <authorList>
            <person name="Zou Y."/>
            <person name="Xue W."/>
            <person name="Luo G."/>
        </authorList>
    </citation>
    <scope>NUCLEOTIDE SEQUENCE [LARGE SCALE GENOMIC DNA]</scope>
    <source>
        <strain evidence="1 2">AF25-6</strain>
    </source>
</reference>
<protein>
    <submittedName>
        <fullName evidence="1">Uncharacterized protein</fullName>
    </submittedName>
</protein>
<organism evidence="1 2">
    <name type="scientific">Bacteroides stercoris</name>
    <dbReference type="NCBI Taxonomy" id="46506"/>
    <lineage>
        <taxon>Bacteria</taxon>
        <taxon>Pseudomonadati</taxon>
        <taxon>Bacteroidota</taxon>
        <taxon>Bacteroidia</taxon>
        <taxon>Bacteroidales</taxon>
        <taxon>Bacteroidaceae</taxon>
        <taxon>Bacteroides</taxon>
    </lineage>
</organism>
<name>A0A412DX55_BACSE</name>
<accession>A0A412DX55</accession>
<dbReference type="AlphaFoldDB" id="A0A412DX55"/>